<feature type="transmembrane region" description="Helical" evidence="1">
    <location>
        <begin position="106"/>
        <end position="130"/>
    </location>
</feature>
<feature type="transmembrane region" description="Helical" evidence="1">
    <location>
        <begin position="216"/>
        <end position="235"/>
    </location>
</feature>
<accession>A0A5R9EEV5</accession>
<gene>
    <name evidence="2" type="ORF">FEF34_33620</name>
</gene>
<feature type="transmembrane region" description="Helical" evidence="1">
    <location>
        <begin position="55"/>
        <end position="77"/>
    </location>
</feature>
<feature type="transmembrane region" description="Helical" evidence="1">
    <location>
        <begin position="142"/>
        <end position="167"/>
    </location>
</feature>
<feature type="transmembrane region" description="Helical" evidence="1">
    <location>
        <begin position="21"/>
        <end position="43"/>
    </location>
</feature>
<keyword evidence="3" id="KW-1185">Reference proteome</keyword>
<keyword evidence="1" id="KW-1133">Transmembrane helix</keyword>
<evidence type="ECO:0000313" key="3">
    <source>
        <dbReference type="Proteomes" id="UP000305921"/>
    </source>
</evidence>
<keyword evidence="1" id="KW-0472">Membrane</keyword>
<organism evidence="2 3">
    <name type="scientific">Streptomyces marianii</name>
    <dbReference type="NCBI Taxonomy" id="1817406"/>
    <lineage>
        <taxon>Bacteria</taxon>
        <taxon>Bacillati</taxon>
        <taxon>Actinomycetota</taxon>
        <taxon>Actinomycetes</taxon>
        <taxon>Kitasatosporales</taxon>
        <taxon>Streptomycetaceae</taxon>
        <taxon>Streptomyces</taxon>
    </lineage>
</organism>
<evidence type="ECO:0000256" key="1">
    <source>
        <dbReference type="SAM" id="Phobius"/>
    </source>
</evidence>
<comment type="caution">
    <text evidence="2">The sequence shown here is derived from an EMBL/GenBank/DDBJ whole genome shotgun (WGS) entry which is preliminary data.</text>
</comment>
<proteinExistence type="predicted"/>
<sequence length="245" mass="25439">MPIIAVIHSEWIKIRSLRSSAGSLVAVFGVTVALAVLVSTTVGQAEAHNTGHDPVFGSFYAVNFGQIAAISFGATAVSSEYHGGALRISLSAVPDRKRFYAAKMTVVGALALSVGILTTFTTFLCVQLFMGRYAIGLDEPGALRATIGGGVYLALLALLAAGATALLRSGTATLSILIPFVLIASFVVGDTMGSVADYLPDRAGQLVLHQHPDGSIGPWTGLMVTAAWAASAMFAGRWATLRRDA</sequence>
<dbReference type="Pfam" id="PF12730">
    <property type="entry name" value="ABC2_membrane_4"/>
    <property type="match status" value="1"/>
</dbReference>
<protein>
    <submittedName>
        <fullName evidence="2">ABC transporter permease</fullName>
    </submittedName>
</protein>
<reference evidence="2 3" key="1">
    <citation type="submission" date="2019-05" db="EMBL/GenBank/DDBJ databases">
        <title>Streptomyces marianii sp. nov., a novel marine actinomycete from southern coast of India.</title>
        <authorList>
            <person name="Iniyan A.M."/>
            <person name="Wink J."/>
            <person name="Ramprasad E."/>
            <person name="Ramana C.V."/>
            <person name="Bunk B."/>
            <person name="Sproer C."/>
            <person name="Joseph F.-J.R.S."/>
            <person name="Vincent S.G.P."/>
        </authorList>
    </citation>
    <scope>NUCLEOTIDE SEQUENCE [LARGE SCALE GENOMIC DNA]</scope>
    <source>
        <strain evidence="2 3">ICN19</strain>
    </source>
</reference>
<evidence type="ECO:0000313" key="2">
    <source>
        <dbReference type="EMBL" id="TLQ47242.1"/>
    </source>
</evidence>
<dbReference type="Proteomes" id="UP000305921">
    <property type="component" value="Unassembled WGS sequence"/>
</dbReference>
<name>A0A5R9EEV5_9ACTN</name>
<dbReference type="OrthoDB" id="4529884at2"/>
<dbReference type="EMBL" id="VAWE01000001">
    <property type="protein sequence ID" value="TLQ47242.1"/>
    <property type="molecule type" value="Genomic_DNA"/>
</dbReference>
<dbReference type="AlphaFoldDB" id="A0A5R9EEV5"/>
<keyword evidence="1" id="KW-0812">Transmembrane</keyword>
<dbReference type="RefSeq" id="WP_138056526.1">
    <property type="nucleotide sequence ID" value="NZ_VAWE01000001.1"/>
</dbReference>
<feature type="transmembrane region" description="Helical" evidence="1">
    <location>
        <begin position="174"/>
        <end position="196"/>
    </location>
</feature>